<organism evidence="4 5">
    <name type="scientific">Steroidobacter agaridevorans</name>
    <dbReference type="NCBI Taxonomy" id="2695856"/>
    <lineage>
        <taxon>Bacteria</taxon>
        <taxon>Pseudomonadati</taxon>
        <taxon>Pseudomonadota</taxon>
        <taxon>Gammaproteobacteria</taxon>
        <taxon>Steroidobacterales</taxon>
        <taxon>Steroidobacteraceae</taxon>
        <taxon>Steroidobacter</taxon>
    </lineage>
</organism>
<dbReference type="SUPFAM" id="SSF51735">
    <property type="entry name" value="NAD(P)-binding Rossmann-fold domains"/>
    <property type="match status" value="1"/>
</dbReference>
<dbReference type="PANTHER" id="PTHR42760:SF133">
    <property type="entry name" value="3-OXOACYL-[ACYL-CARRIER-PROTEIN] REDUCTASE"/>
    <property type="match status" value="1"/>
</dbReference>
<dbReference type="GO" id="GO:0006633">
    <property type="term" value="P:fatty acid biosynthetic process"/>
    <property type="evidence" value="ECO:0007669"/>
    <property type="project" value="TreeGrafter"/>
</dbReference>
<dbReference type="PANTHER" id="PTHR42760">
    <property type="entry name" value="SHORT-CHAIN DEHYDROGENASES/REDUCTASES FAMILY MEMBER"/>
    <property type="match status" value="1"/>
</dbReference>
<dbReference type="GO" id="GO:0016616">
    <property type="term" value="F:oxidoreductase activity, acting on the CH-OH group of donors, NAD or NADP as acceptor"/>
    <property type="evidence" value="ECO:0007669"/>
    <property type="project" value="TreeGrafter"/>
</dbReference>
<dbReference type="PRINTS" id="PR00080">
    <property type="entry name" value="SDRFAMILY"/>
</dbReference>
<comment type="caution">
    <text evidence="4">The sequence shown here is derived from an EMBL/GenBank/DDBJ whole genome shotgun (WGS) entry which is preliminary data.</text>
</comment>
<sequence length="265" mass="27500">MAGWLSGYVAAVTGGASGIGRSIVERYLEEGASTVVVLDRDAERLAELQAACPDRLVTLQGDVREAASHEAMVAAALKHGGRLDVLVGNAGVFDFNRPLRSYTPNRLNATLEEIIAVNVRGYLLSAMASADALATSRGSMIFTCSIAGFHAGCAGTLYTISKHAVVGLVRQLALELAPQVRVNGVGPGGTLTDLRGTAALGHAERSIGIHLEETARTIAGSTPLGFAQEPRDHAGLYVLLASRENARAITGEVLMSDGGVGVRGV</sequence>
<comment type="similarity">
    <text evidence="1 3">Belongs to the short-chain dehydrogenases/reductases (SDR) family.</text>
</comment>
<dbReference type="InterPro" id="IPR020904">
    <property type="entry name" value="Sc_DH/Rdtase_CS"/>
</dbReference>
<accession>A0A829YMG8</accession>
<dbReference type="FunFam" id="3.40.50.720:FF:000084">
    <property type="entry name" value="Short-chain dehydrogenase reductase"/>
    <property type="match status" value="1"/>
</dbReference>
<protein>
    <submittedName>
        <fullName evidence="4">3-(Cis-5,6-dihydroxycyclohexa-1, 3-dien-1-yl)propanoate dehydrogenase</fullName>
    </submittedName>
</protein>
<gene>
    <name evidence="4" type="ORF">GCM10011487_66440</name>
</gene>
<dbReference type="InterPro" id="IPR036291">
    <property type="entry name" value="NAD(P)-bd_dom_sf"/>
</dbReference>
<evidence type="ECO:0000313" key="4">
    <source>
        <dbReference type="EMBL" id="GFE84644.1"/>
    </source>
</evidence>
<dbReference type="GO" id="GO:0048038">
    <property type="term" value="F:quinone binding"/>
    <property type="evidence" value="ECO:0007669"/>
    <property type="project" value="TreeGrafter"/>
</dbReference>
<name>A0A829YMG8_9GAMM</name>
<dbReference type="PROSITE" id="PS00061">
    <property type="entry name" value="ADH_SHORT"/>
    <property type="match status" value="1"/>
</dbReference>
<dbReference type="Gene3D" id="3.40.50.720">
    <property type="entry name" value="NAD(P)-binding Rossmann-like Domain"/>
    <property type="match status" value="1"/>
</dbReference>
<dbReference type="AlphaFoldDB" id="A0A829YMG8"/>
<reference evidence="5" key="1">
    <citation type="submission" date="2020-01" db="EMBL/GenBank/DDBJ databases">
        <title>'Steroidobacter agaridevorans' sp. nov., agar-degrading bacteria isolated from rhizosphere soils.</title>
        <authorList>
            <person name="Ikenaga M."/>
            <person name="Kataoka M."/>
            <person name="Murouchi A."/>
            <person name="Katsuragi S."/>
            <person name="Sakai M."/>
        </authorList>
    </citation>
    <scope>NUCLEOTIDE SEQUENCE [LARGE SCALE GENOMIC DNA]</scope>
    <source>
        <strain evidence="5">YU21-B</strain>
    </source>
</reference>
<dbReference type="InterPro" id="IPR002347">
    <property type="entry name" value="SDR_fam"/>
</dbReference>
<evidence type="ECO:0000256" key="2">
    <source>
        <dbReference type="ARBA" id="ARBA00023002"/>
    </source>
</evidence>
<evidence type="ECO:0000256" key="1">
    <source>
        <dbReference type="ARBA" id="ARBA00006484"/>
    </source>
</evidence>
<evidence type="ECO:0000313" key="5">
    <source>
        <dbReference type="Proteomes" id="UP000445000"/>
    </source>
</evidence>
<evidence type="ECO:0000256" key="3">
    <source>
        <dbReference type="RuleBase" id="RU000363"/>
    </source>
</evidence>
<dbReference type="PRINTS" id="PR00081">
    <property type="entry name" value="GDHRDH"/>
</dbReference>
<dbReference type="Proteomes" id="UP000445000">
    <property type="component" value="Unassembled WGS sequence"/>
</dbReference>
<proteinExistence type="inferred from homology"/>
<keyword evidence="5" id="KW-1185">Reference proteome</keyword>
<dbReference type="RefSeq" id="WP_161816227.1">
    <property type="nucleotide sequence ID" value="NZ_BLJN01000009.1"/>
</dbReference>
<dbReference type="Pfam" id="PF00106">
    <property type="entry name" value="adh_short"/>
    <property type="match status" value="1"/>
</dbReference>
<keyword evidence="2" id="KW-0560">Oxidoreductase</keyword>
<dbReference type="EMBL" id="BLJN01000009">
    <property type="protein sequence ID" value="GFE84644.1"/>
    <property type="molecule type" value="Genomic_DNA"/>
</dbReference>